<name>A0ABM0U3M0_CAMSA</name>
<evidence type="ECO:0000259" key="8">
    <source>
        <dbReference type="PROSITE" id="PS51775"/>
    </source>
</evidence>
<evidence type="ECO:0000313" key="10">
    <source>
        <dbReference type="RefSeq" id="XP_010435309.1"/>
    </source>
</evidence>
<keyword evidence="5" id="KW-0175">Coiled coil</keyword>
<reference evidence="10" key="2">
    <citation type="submission" date="2025-08" db="UniProtKB">
        <authorList>
            <consortium name="RefSeq"/>
        </authorList>
    </citation>
    <scope>IDENTIFICATION</scope>
    <source>
        <tissue evidence="10">Leaf</tissue>
    </source>
</reference>
<evidence type="ECO:0000256" key="1">
    <source>
        <dbReference type="ARBA" id="ARBA00004370"/>
    </source>
</evidence>
<dbReference type="RefSeq" id="XP_010435309.1">
    <property type="nucleotide sequence ID" value="XM_010437007.2"/>
</dbReference>
<keyword evidence="3 7" id="KW-1133">Transmembrane helix</keyword>
<evidence type="ECO:0000313" key="9">
    <source>
        <dbReference type="Proteomes" id="UP000694864"/>
    </source>
</evidence>
<evidence type="ECO:0000256" key="3">
    <source>
        <dbReference type="ARBA" id="ARBA00022989"/>
    </source>
</evidence>
<dbReference type="GeneID" id="104719149"/>
<evidence type="ECO:0000256" key="5">
    <source>
        <dbReference type="SAM" id="Coils"/>
    </source>
</evidence>
<feature type="domain" description="GTD-binding" evidence="8">
    <location>
        <begin position="110"/>
        <end position="208"/>
    </location>
</feature>
<feature type="transmembrane region" description="Helical" evidence="7">
    <location>
        <begin position="12"/>
        <end position="38"/>
    </location>
</feature>
<keyword evidence="4 7" id="KW-0472">Membrane</keyword>
<dbReference type="InterPro" id="IPR007656">
    <property type="entry name" value="GTD-bd"/>
</dbReference>
<sequence length="297" mass="34721">MDYPESYRLTFYGILVAFMELAFAYCLLCVSAFVFITYKLLVYLPCPCSGVLGYQNSDLCIQKLLFDWPFRIILRIQKLATTRPSLLHHQVQDQEEKNPFDKDKYLELMDKVRLLEEAVEEERVAKAALVVELEEERAASASAADEAMAMILRLQADKASLEMEGKQYERMIDEKFAYDEEEMNILKEILLKREKEKHFLEKELETYKHIDEDDQGTEEDDSFNDKRASDVVEDREPVVYDVHVIEDNNNCNDKVRDDDVAEHREMKQMEDIVNQLREIVKDHDSVSSPTSSFIHLP</sequence>
<dbReference type="PROSITE" id="PS51775">
    <property type="entry name" value="GTD_BINDING"/>
    <property type="match status" value="1"/>
</dbReference>
<evidence type="ECO:0000256" key="4">
    <source>
        <dbReference type="ARBA" id="ARBA00023136"/>
    </source>
</evidence>
<accession>A0ABM0U3M0</accession>
<dbReference type="PANTHER" id="PTHR31422">
    <property type="entry name" value="BNAANNG28530D PROTEIN"/>
    <property type="match status" value="1"/>
</dbReference>
<dbReference type="Pfam" id="PF04576">
    <property type="entry name" value="Zein-binding"/>
    <property type="match status" value="1"/>
</dbReference>
<organism evidence="9 10">
    <name type="scientific">Camelina sativa</name>
    <name type="common">False flax</name>
    <name type="synonym">Myagrum sativum</name>
    <dbReference type="NCBI Taxonomy" id="90675"/>
    <lineage>
        <taxon>Eukaryota</taxon>
        <taxon>Viridiplantae</taxon>
        <taxon>Streptophyta</taxon>
        <taxon>Embryophyta</taxon>
        <taxon>Tracheophyta</taxon>
        <taxon>Spermatophyta</taxon>
        <taxon>Magnoliopsida</taxon>
        <taxon>eudicotyledons</taxon>
        <taxon>Gunneridae</taxon>
        <taxon>Pentapetalae</taxon>
        <taxon>rosids</taxon>
        <taxon>malvids</taxon>
        <taxon>Brassicales</taxon>
        <taxon>Brassicaceae</taxon>
        <taxon>Camelineae</taxon>
        <taxon>Camelina</taxon>
    </lineage>
</organism>
<protein>
    <submittedName>
        <fullName evidence="10">Probable myosin-binding protein 6</fullName>
    </submittedName>
</protein>
<evidence type="ECO:0000256" key="2">
    <source>
        <dbReference type="ARBA" id="ARBA00022692"/>
    </source>
</evidence>
<dbReference type="PANTHER" id="PTHR31422:SF44">
    <property type="entry name" value="GTD-BINDING DOMAIN-CONTAINING PROTEIN"/>
    <property type="match status" value="1"/>
</dbReference>
<gene>
    <name evidence="10" type="primary">LOC104719149</name>
</gene>
<comment type="subcellular location">
    <subcellularLocation>
        <location evidence="1">Membrane</location>
    </subcellularLocation>
</comment>
<reference evidence="9" key="1">
    <citation type="journal article" date="2014" name="Nat. Commun.">
        <title>The emerging biofuel crop Camelina sativa retains a highly undifferentiated hexaploid genome structure.</title>
        <authorList>
            <person name="Kagale S."/>
            <person name="Koh C."/>
            <person name="Nixon J."/>
            <person name="Bollina V."/>
            <person name="Clarke W.E."/>
            <person name="Tuteja R."/>
            <person name="Spillane C."/>
            <person name="Robinson S.J."/>
            <person name="Links M.G."/>
            <person name="Clarke C."/>
            <person name="Higgins E.E."/>
            <person name="Huebert T."/>
            <person name="Sharpe A.G."/>
            <person name="Parkin I.A."/>
        </authorList>
    </citation>
    <scope>NUCLEOTIDE SEQUENCE [LARGE SCALE GENOMIC DNA]</scope>
    <source>
        <strain evidence="9">cv. DH55</strain>
    </source>
</reference>
<proteinExistence type="predicted"/>
<keyword evidence="2 7" id="KW-0812">Transmembrane</keyword>
<dbReference type="Proteomes" id="UP000694864">
    <property type="component" value="Chromosome 10"/>
</dbReference>
<feature type="coiled-coil region" evidence="5">
    <location>
        <begin position="144"/>
        <end position="171"/>
    </location>
</feature>
<feature type="region of interest" description="Disordered" evidence="6">
    <location>
        <begin position="210"/>
        <end position="230"/>
    </location>
</feature>
<evidence type="ECO:0000256" key="6">
    <source>
        <dbReference type="SAM" id="MobiDB-lite"/>
    </source>
</evidence>
<evidence type="ECO:0000256" key="7">
    <source>
        <dbReference type="SAM" id="Phobius"/>
    </source>
</evidence>
<keyword evidence="9" id="KW-1185">Reference proteome</keyword>
<feature type="compositionally biased region" description="Acidic residues" evidence="6">
    <location>
        <begin position="212"/>
        <end position="222"/>
    </location>
</feature>